<dbReference type="SUPFAM" id="SSF144232">
    <property type="entry name" value="HIT/MYND zinc finger-like"/>
    <property type="match status" value="1"/>
</dbReference>
<dbReference type="Proteomes" id="UP000053424">
    <property type="component" value="Unassembled WGS sequence"/>
</dbReference>
<dbReference type="PROSITE" id="PS50865">
    <property type="entry name" value="ZF_MYND_2"/>
    <property type="match status" value="1"/>
</dbReference>
<organism evidence="6 7">
    <name type="scientific">Hebeloma cylindrosporum</name>
    <dbReference type="NCBI Taxonomy" id="76867"/>
    <lineage>
        <taxon>Eukaryota</taxon>
        <taxon>Fungi</taxon>
        <taxon>Dikarya</taxon>
        <taxon>Basidiomycota</taxon>
        <taxon>Agaricomycotina</taxon>
        <taxon>Agaricomycetes</taxon>
        <taxon>Agaricomycetidae</taxon>
        <taxon>Agaricales</taxon>
        <taxon>Agaricineae</taxon>
        <taxon>Hymenogastraceae</taxon>
        <taxon>Hebeloma</taxon>
    </lineage>
</organism>
<accession>A0A0C3CE20</accession>
<keyword evidence="1" id="KW-0479">Metal-binding</keyword>
<evidence type="ECO:0000259" key="5">
    <source>
        <dbReference type="PROSITE" id="PS50865"/>
    </source>
</evidence>
<evidence type="ECO:0000313" key="7">
    <source>
        <dbReference type="Proteomes" id="UP000053424"/>
    </source>
</evidence>
<name>A0A0C3CE20_HEBCY</name>
<evidence type="ECO:0000313" key="6">
    <source>
        <dbReference type="EMBL" id="KIM47035.1"/>
    </source>
</evidence>
<dbReference type="Pfam" id="PF01753">
    <property type="entry name" value="zf-MYND"/>
    <property type="match status" value="1"/>
</dbReference>
<evidence type="ECO:0000256" key="2">
    <source>
        <dbReference type="ARBA" id="ARBA00022771"/>
    </source>
</evidence>
<dbReference type="GO" id="GO:0008270">
    <property type="term" value="F:zinc ion binding"/>
    <property type="evidence" value="ECO:0007669"/>
    <property type="project" value="UniProtKB-KW"/>
</dbReference>
<dbReference type="STRING" id="686832.A0A0C3CE20"/>
<gene>
    <name evidence="6" type="ORF">M413DRAFT_268258</name>
</gene>
<dbReference type="Gene3D" id="6.10.140.2220">
    <property type="match status" value="1"/>
</dbReference>
<keyword evidence="7" id="KW-1185">Reference proteome</keyword>
<dbReference type="PROSITE" id="PS01360">
    <property type="entry name" value="ZF_MYND_1"/>
    <property type="match status" value="1"/>
</dbReference>
<keyword evidence="3" id="KW-0862">Zinc</keyword>
<dbReference type="InterPro" id="IPR002893">
    <property type="entry name" value="Znf_MYND"/>
</dbReference>
<dbReference type="HOGENOM" id="CLU_096558_1_0_1"/>
<dbReference type="AlphaFoldDB" id="A0A0C3CE20"/>
<reference evidence="7" key="2">
    <citation type="submission" date="2015-01" db="EMBL/GenBank/DDBJ databases">
        <title>Evolutionary Origins and Diversification of the Mycorrhizal Mutualists.</title>
        <authorList>
            <consortium name="DOE Joint Genome Institute"/>
            <consortium name="Mycorrhizal Genomics Consortium"/>
            <person name="Kohler A."/>
            <person name="Kuo A."/>
            <person name="Nagy L.G."/>
            <person name="Floudas D."/>
            <person name="Copeland A."/>
            <person name="Barry K.W."/>
            <person name="Cichocki N."/>
            <person name="Veneault-Fourrey C."/>
            <person name="LaButti K."/>
            <person name="Lindquist E.A."/>
            <person name="Lipzen A."/>
            <person name="Lundell T."/>
            <person name="Morin E."/>
            <person name="Murat C."/>
            <person name="Riley R."/>
            <person name="Ohm R."/>
            <person name="Sun H."/>
            <person name="Tunlid A."/>
            <person name="Henrissat B."/>
            <person name="Grigoriev I.V."/>
            <person name="Hibbett D.S."/>
            <person name="Martin F."/>
        </authorList>
    </citation>
    <scope>NUCLEOTIDE SEQUENCE [LARGE SCALE GENOMIC DNA]</scope>
    <source>
        <strain evidence="7">h7</strain>
    </source>
</reference>
<proteinExistence type="predicted"/>
<sequence>MPRRCSVCKIECEKALQCSKCHGTIYCSVACQKADWKQHKRSDCAKPASFHKLDREMKKYTRPNYPLGYAIEIQNEMWEERRRNPEEPTHCDSCMRRFRGIPITEDEYDFVMGVLEGDAGDLLKCREGEYDYIAAHLKEDAGDVFKRCAECDYMICEDCSKPENQGIAFFDRPRGTCRCHTANFGVSYCISGPSYLDGDGAKPYHGDRHPPIAGSGYDENAYESKERRCKTCGVIARCLKKEHLKDVMPGMK</sequence>
<evidence type="ECO:0000256" key="4">
    <source>
        <dbReference type="PROSITE-ProRule" id="PRU00134"/>
    </source>
</evidence>
<feature type="domain" description="MYND-type" evidence="5">
    <location>
        <begin position="5"/>
        <end position="44"/>
    </location>
</feature>
<reference evidence="6 7" key="1">
    <citation type="submission" date="2014-04" db="EMBL/GenBank/DDBJ databases">
        <authorList>
            <consortium name="DOE Joint Genome Institute"/>
            <person name="Kuo A."/>
            <person name="Gay G."/>
            <person name="Dore J."/>
            <person name="Kohler A."/>
            <person name="Nagy L.G."/>
            <person name="Floudas D."/>
            <person name="Copeland A."/>
            <person name="Barry K.W."/>
            <person name="Cichocki N."/>
            <person name="Veneault-Fourrey C."/>
            <person name="LaButti K."/>
            <person name="Lindquist E.A."/>
            <person name="Lipzen A."/>
            <person name="Lundell T."/>
            <person name="Morin E."/>
            <person name="Murat C."/>
            <person name="Sun H."/>
            <person name="Tunlid A."/>
            <person name="Henrissat B."/>
            <person name="Grigoriev I.V."/>
            <person name="Hibbett D.S."/>
            <person name="Martin F."/>
            <person name="Nordberg H.P."/>
            <person name="Cantor M.N."/>
            <person name="Hua S.X."/>
        </authorList>
    </citation>
    <scope>NUCLEOTIDE SEQUENCE [LARGE SCALE GENOMIC DNA]</scope>
    <source>
        <strain evidence="7">h7</strain>
    </source>
</reference>
<evidence type="ECO:0000256" key="1">
    <source>
        <dbReference type="ARBA" id="ARBA00022723"/>
    </source>
</evidence>
<keyword evidence="2 4" id="KW-0863">Zinc-finger</keyword>
<dbReference type="EMBL" id="KN831770">
    <property type="protein sequence ID" value="KIM47035.1"/>
    <property type="molecule type" value="Genomic_DNA"/>
</dbReference>
<evidence type="ECO:0000256" key="3">
    <source>
        <dbReference type="ARBA" id="ARBA00022833"/>
    </source>
</evidence>
<protein>
    <recommendedName>
        <fullName evidence="5">MYND-type domain-containing protein</fullName>
    </recommendedName>
</protein>
<dbReference type="OrthoDB" id="432970at2759"/>